<feature type="non-terminal residue" evidence="1">
    <location>
        <position position="89"/>
    </location>
</feature>
<dbReference type="EMBL" id="KQ086005">
    <property type="protein sequence ID" value="KLO11259.1"/>
    <property type="molecule type" value="Genomic_DNA"/>
</dbReference>
<name>A0A0H2RHB3_9AGAM</name>
<gene>
    <name evidence="1" type="ORF">SCHPADRAFT_792456</name>
</gene>
<dbReference type="STRING" id="27342.A0A0H2RHB3"/>
<sequence>AIRLHIPQRYLVLPATAGLLGLSLGMMRGGRHASLQYLAENAHRQPRTVEGWYFYKKTKNYRVMWGALKEGGRESIRLGAIGLVWAGLE</sequence>
<proteinExistence type="predicted"/>
<feature type="non-terminal residue" evidence="1">
    <location>
        <position position="1"/>
    </location>
</feature>
<evidence type="ECO:0000313" key="1">
    <source>
        <dbReference type="EMBL" id="KLO11259.1"/>
    </source>
</evidence>
<dbReference type="PANTHER" id="PTHR37852">
    <property type="entry name" value="YALI0B21208P"/>
    <property type="match status" value="1"/>
</dbReference>
<dbReference type="OrthoDB" id="5584028at2759"/>
<protein>
    <submittedName>
        <fullName evidence="1">Uncharacterized protein</fullName>
    </submittedName>
</protein>
<keyword evidence="2" id="KW-1185">Reference proteome</keyword>
<dbReference type="AlphaFoldDB" id="A0A0H2RHB3"/>
<dbReference type="Proteomes" id="UP000053477">
    <property type="component" value="Unassembled WGS sequence"/>
</dbReference>
<dbReference type="InParanoid" id="A0A0H2RHB3"/>
<organism evidence="1 2">
    <name type="scientific">Schizopora paradoxa</name>
    <dbReference type="NCBI Taxonomy" id="27342"/>
    <lineage>
        <taxon>Eukaryota</taxon>
        <taxon>Fungi</taxon>
        <taxon>Dikarya</taxon>
        <taxon>Basidiomycota</taxon>
        <taxon>Agaricomycotina</taxon>
        <taxon>Agaricomycetes</taxon>
        <taxon>Hymenochaetales</taxon>
        <taxon>Schizoporaceae</taxon>
        <taxon>Schizopora</taxon>
    </lineage>
</organism>
<accession>A0A0H2RHB3</accession>
<evidence type="ECO:0000313" key="2">
    <source>
        <dbReference type="Proteomes" id="UP000053477"/>
    </source>
</evidence>
<dbReference type="PANTHER" id="PTHR37852:SF1">
    <property type="entry name" value="HIG1 DOMAIN-CONTAINING PROTEIN"/>
    <property type="match status" value="1"/>
</dbReference>
<reference evidence="1 2" key="1">
    <citation type="submission" date="2015-04" db="EMBL/GenBank/DDBJ databases">
        <title>Complete genome sequence of Schizopora paradoxa KUC8140, a cosmopolitan wood degrader in East Asia.</title>
        <authorList>
            <consortium name="DOE Joint Genome Institute"/>
            <person name="Min B."/>
            <person name="Park H."/>
            <person name="Jang Y."/>
            <person name="Kim J.-J."/>
            <person name="Kim K.H."/>
            <person name="Pangilinan J."/>
            <person name="Lipzen A."/>
            <person name="Riley R."/>
            <person name="Grigoriev I.V."/>
            <person name="Spatafora J.W."/>
            <person name="Choi I.-G."/>
        </authorList>
    </citation>
    <scope>NUCLEOTIDE SEQUENCE [LARGE SCALE GENOMIC DNA]</scope>
    <source>
        <strain evidence="1 2">KUC8140</strain>
    </source>
</reference>